<name>A0ABT2TNY1_9FIRM</name>
<dbReference type="PROSITE" id="PS51352">
    <property type="entry name" value="THIOREDOXIN_2"/>
    <property type="match status" value="1"/>
</dbReference>
<proteinExistence type="inferred from homology"/>
<evidence type="ECO:0000313" key="9">
    <source>
        <dbReference type="EMBL" id="MCU6763797.1"/>
    </source>
</evidence>
<dbReference type="RefSeq" id="WP_158419995.1">
    <property type="nucleotide sequence ID" value="NZ_JAOQJL010000001.1"/>
</dbReference>
<feature type="domain" description="Thioredoxin" evidence="8">
    <location>
        <begin position="1"/>
        <end position="99"/>
    </location>
</feature>
<evidence type="ECO:0000256" key="6">
    <source>
        <dbReference type="ARBA" id="ARBA00023284"/>
    </source>
</evidence>
<reference evidence="9 10" key="1">
    <citation type="journal article" date="2021" name="ISME Commun">
        <title>Automated analysis of genomic sequences facilitates high-throughput and comprehensive description of bacteria.</title>
        <authorList>
            <person name="Hitch T.C.A."/>
        </authorList>
    </citation>
    <scope>NUCLEOTIDE SEQUENCE [LARGE SCALE GENOMIC DNA]</scope>
    <source>
        <strain evidence="9 10">Sanger_23</strain>
    </source>
</reference>
<dbReference type="PANTHER" id="PTHR45663:SF11">
    <property type="entry name" value="GEO12009P1"/>
    <property type="match status" value="1"/>
</dbReference>
<evidence type="ECO:0000256" key="7">
    <source>
        <dbReference type="NCBIfam" id="TIGR01068"/>
    </source>
</evidence>
<keyword evidence="10" id="KW-1185">Reference proteome</keyword>
<dbReference type="EMBL" id="JAOQJL010000001">
    <property type="protein sequence ID" value="MCU6763797.1"/>
    <property type="molecule type" value="Genomic_DNA"/>
</dbReference>
<evidence type="ECO:0000256" key="2">
    <source>
        <dbReference type="ARBA" id="ARBA00020570"/>
    </source>
</evidence>
<keyword evidence="6" id="KW-0676">Redox-active center</keyword>
<keyword evidence="4" id="KW-0249">Electron transport</keyword>
<dbReference type="PIRSF" id="PIRSF000077">
    <property type="entry name" value="Thioredoxin"/>
    <property type="match status" value="1"/>
</dbReference>
<dbReference type="InterPro" id="IPR017937">
    <property type="entry name" value="Thioredoxin_CS"/>
</dbReference>
<dbReference type="SUPFAM" id="SSF52833">
    <property type="entry name" value="Thioredoxin-like"/>
    <property type="match status" value="1"/>
</dbReference>
<dbReference type="NCBIfam" id="TIGR01068">
    <property type="entry name" value="thioredoxin"/>
    <property type="match status" value="1"/>
</dbReference>
<dbReference type="Gene3D" id="3.40.30.10">
    <property type="entry name" value="Glutaredoxin"/>
    <property type="match status" value="1"/>
</dbReference>
<keyword evidence="5" id="KW-1015">Disulfide bond</keyword>
<dbReference type="Proteomes" id="UP001652409">
    <property type="component" value="Unassembled WGS sequence"/>
</dbReference>
<evidence type="ECO:0000256" key="1">
    <source>
        <dbReference type="ARBA" id="ARBA00008987"/>
    </source>
</evidence>
<dbReference type="InterPro" id="IPR036249">
    <property type="entry name" value="Thioredoxin-like_sf"/>
</dbReference>
<protein>
    <recommendedName>
        <fullName evidence="2 7">Thioredoxin</fullName>
    </recommendedName>
</protein>
<dbReference type="PRINTS" id="PR00421">
    <property type="entry name" value="THIOREDOXIN"/>
</dbReference>
<gene>
    <name evidence="9" type="primary">trxA</name>
    <name evidence="9" type="ORF">OCV61_00025</name>
</gene>
<dbReference type="Pfam" id="PF00085">
    <property type="entry name" value="Thioredoxin"/>
    <property type="match status" value="1"/>
</dbReference>
<keyword evidence="3" id="KW-0813">Transport</keyword>
<organism evidence="9 10">
    <name type="scientific">Blautia ammoniilytica</name>
    <dbReference type="NCBI Taxonomy" id="2981782"/>
    <lineage>
        <taxon>Bacteria</taxon>
        <taxon>Bacillati</taxon>
        <taxon>Bacillota</taxon>
        <taxon>Clostridia</taxon>
        <taxon>Lachnospirales</taxon>
        <taxon>Lachnospiraceae</taxon>
        <taxon>Blautia</taxon>
    </lineage>
</organism>
<evidence type="ECO:0000259" key="8">
    <source>
        <dbReference type="PROSITE" id="PS51352"/>
    </source>
</evidence>
<evidence type="ECO:0000313" key="10">
    <source>
        <dbReference type="Proteomes" id="UP001652409"/>
    </source>
</evidence>
<accession>A0ABT2TNY1</accession>
<dbReference type="InterPro" id="IPR013766">
    <property type="entry name" value="Thioredoxin_domain"/>
</dbReference>
<evidence type="ECO:0000256" key="4">
    <source>
        <dbReference type="ARBA" id="ARBA00022982"/>
    </source>
</evidence>
<comment type="caution">
    <text evidence="9">The sequence shown here is derived from an EMBL/GenBank/DDBJ whole genome shotgun (WGS) entry which is preliminary data.</text>
</comment>
<dbReference type="CDD" id="cd02947">
    <property type="entry name" value="TRX_family"/>
    <property type="match status" value="1"/>
</dbReference>
<evidence type="ECO:0000256" key="5">
    <source>
        <dbReference type="ARBA" id="ARBA00023157"/>
    </source>
</evidence>
<dbReference type="PANTHER" id="PTHR45663">
    <property type="entry name" value="GEO12009P1"/>
    <property type="match status" value="1"/>
</dbReference>
<dbReference type="InterPro" id="IPR005746">
    <property type="entry name" value="Thioredoxin"/>
</dbReference>
<comment type="similarity">
    <text evidence="1">Belongs to the thioredoxin family.</text>
</comment>
<evidence type="ECO:0000256" key="3">
    <source>
        <dbReference type="ARBA" id="ARBA00022448"/>
    </source>
</evidence>
<dbReference type="PROSITE" id="PS00194">
    <property type="entry name" value="THIOREDOXIN_1"/>
    <property type="match status" value="1"/>
</dbReference>
<sequence length="99" mass="11163">MVKTVTVQNFEEVVQSEKTVLLDFWATWCGPCMRQGPIVEALGEEGFAVGKVDVDAQPELAQRFRIMSIPTLIVFKDGKEYKKMIGLTSKEELKALLQE</sequence>